<feature type="domain" description="ABC transporter" evidence="13">
    <location>
        <begin position="4"/>
        <end position="240"/>
    </location>
</feature>
<dbReference type="InterPro" id="IPR003439">
    <property type="entry name" value="ABC_transporter-like_ATP-bd"/>
</dbReference>
<reference evidence="15" key="1">
    <citation type="journal article" date="2023" name="Arch. Microbiol.">
        <title>Desulfoferula mesophilus gen. nov. sp. nov., a mesophilic sulfate-reducing bacterium isolated from a brackish lake sediment.</title>
        <authorList>
            <person name="Watanabe T."/>
            <person name="Yabe T."/>
            <person name="Tsuji J.M."/>
            <person name="Fukui M."/>
        </authorList>
    </citation>
    <scope>NUCLEOTIDE SEQUENCE [LARGE SCALE GENOMIC DNA]</scope>
    <source>
        <strain evidence="15">12FAK</strain>
    </source>
</reference>
<evidence type="ECO:0000256" key="9">
    <source>
        <dbReference type="ARBA" id="ARBA00049360"/>
    </source>
</evidence>
<dbReference type="GO" id="GO:0005737">
    <property type="term" value="C:cytoplasm"/>
    <property type="evidence" value="ECO:0007669"/>
    <property type="project" value="UniProtKB-SubCell"/>
</dbReference>
<dbReference type="SUPFAM" id="SSF52540">
    <property type="entry name" value="P-loop containing nucleoside triphosphate hydrolases"/>
    <property type="match status" value="2"/>
</dbReference>
<comment type="function">
    <text evidence="11">Probably plays a role in ribosome assembly or function. May be involved in resolution of branched DNA intermediates that result from template switching in postreplication gaps. Binds DNA and has ATPase activity.</text>
</comment>
<keyword evidence="3 11" id="KW-0547">Nucleotide-binding</keyword>
<keyword evidence="15" id="KW-1185">Reference proteome</keyword>
<comment type="catalytic activity">
    <reaction evidence="9 11">
        <text>ATP + H2O = ADP + phosphate + H(+)</text>
        <dbReference type="Rhea" id="RHEA:13065"/>
        <dbReference type="ChEBI" id="CHEBI:15377"/>
        <dbReference type="ChEBI" id="CHEBI:15378"/>
        <dbReference type="ChEBI" id="CHEBI:30616"/>
        <dbReference type="ChEBI" id="CHEBI:43474"/>
        <dbReference type="ChEBI" id="CHEBI:456216"/>
    </reaction>
</comment>
<accession>A0AAU9EHG1</accession>
<organism evidence="14 15">
    <name type="scientific">Desulfoferula mesophila</name>
    <dbReference type="NCBI Taxonomy" id="3058419"/>
    <lineage>
        <taxon>Bacteria</taxon>
        <taxon>Pseudomonadati</taxon>
        <taxon>Thermodesulfobacteriota</taxon>
        <taxon>Desulfarculia</taxon>
        <taxon>Desulfarculales</taxon>
        <taxon>Desulfarculaceae</taxon>
        <taxon>Desulfoferula</taxon>
    </lineage>
</organism>
<dbReference type="GO" id="GO:0016887">
    <property type="term" value="F:ATP hydrolysis activity"/>
    <property type="evidence" value="ECO:0007669"/>
    <property type="project" value="UniProtKB-UniRule"/>
</dbReference>
<keyword evidence="1 11" id="KW-0963">Cytoplasm</keyword>
<evidence type="ECO:0000313" key="14">
    <source>
        <dbReference type="EMBL" id="BEQ15907.1"/>
    </source>
</evidence>
<keyword evidence="4 11" id="KW-0227">DNA damage</keyword>
<keyword evidence="6 11" id="KW-0067">ATP-binding</keyword>
<evidence type="ECO:0000256" key="8">
    <source>
        <dbReference type="ARBA" id="ARBA00023204"/>
    </source>
</evidence>
<dbReference type="FunFam" id="3.40.50.300:FF:000011">
    <property type="entry name" value="Putative ABC transporter ATP-binding component"/>
    <property type="match status" value="1"/>
</dbReference>
<feature type="coiled-coil region" evidence="11">
    <location>
        <begin position="580"/>
        <end position="614"/>
    </location>
</feature>
<dbReference type="GO" id="GO:0006281">
    <property type="term" value="P:DNA repair"/>
    <property type="evidence" value="ECO:0007669"/>
    <property type="project" value="UniProtKB-KW"/>
</dbReference>
<dbReference type="InterPro" id="IPR032781">
    <property type="entry name" value="ABC_tran_Xtn"/>
</dbReference>
<evidence type="ECO:0000313" key="15">
    <source>
        <dbReference type="Proteomes" id="UP001366166"/>
    </source>
</evidence>
<evidence type="ECO:0000256" key="10">
    <source>
        <dbReference type="ARBA" id="ARBA00061478"/>
    </source>
</evidence>
<dbReference type="RefSeq" id="WP_338601001.1">
    <property type="nucleotide sequence ID" value="NZ_AP028679.1"/>
</dbReference>
<evidence type="ECO:0000256" key="5">
    <source>
        <dbReference type="ARBA" id="ARBA00022801"/>
    </source>
</evidence>
<dbReference type="Pfam" id="PF00005">
    <property type="entry name" value="ABC_tran"/>
    <property type="match status" value="2"/>
</dbReference>
<gene>
    <name evidence="11 14" type="primary">uup</name>
    <name evidence="14" type="ORF">FAK_29730</name>
</gene>
<keyword evidence="2 11" id="KW-0677">Repeat</keyword>
<dbReference type="AlphaFoldDB" id="A0AAU9EHG1"/>
<dbReference type="PROSITE" id="PS00211">
    <property type="entry name" value="ABC_TRANSPORTER_1"/>
    <property type="match status" value="1"/>
</dbReference>
<protein>
    <recommendedName>
        <fullName evidence="11">ATP-binding protein Uup</fullName>
        <ecNumber evidence="11">3.6.1.-</ecNumber>
    </recommendedName>
</protein>
<evidence type="ECO:0000256" key="3">
    <source>
        <dbReference type="ARBA" id="ARBA00022741"/>
    </source>
</evidence>
<evidence type="ECO:0000256" key="2">
    <source>
        <dbReference type="ARBA" id="ARBA00022737"/>
    </source>
</evidence>
<dbReference type="Gene3D" id="3.40.50.300">
    <property type="entry name" value="P-loop containing nucleotide triphosphate hydrolases"/>
    <property type="match status" value="2"/>
</dbReference>
<evidence type="ECO:0000256" key="6">
    <source>
        <dbReference type="ARBA" id="ARBA00022840"/>
    </source>
</evidence>
<proteinExistence type="inferred from homology"/>
<dbReference type="KEGG" id="dmp:FAK_29730"/>
<feature type="binding site" evidence="11">
    <location>
        <begin position="340"/>
        <end position="347"/>
    </location>
    <ligand>
        <name>ATP</name>
        <dbReference type="ChEBI" id="CHEBI:30616"/>
        <label>2</label>
    </ligand>
</feature>
<evidence type="ECO:0000256" key="4">
    <source>
        <dbReference type="ARBA" id="ARBA00022763"/>
    </source>
</evidence>
<dbReference type="SMART" id="SM00382">
    <property type="entry name" value="AAA"/>
    <property type="match status" value="2"/>
</dbReference>
<dbReference type="InterPro" id="IPR032524">
    <property type="entry name" value="ABC_tran_C"/>
</dbReference>
<dbReference type="GO" id="GO:0043022">
    <property type="term" value="F:ribosome binding"/>
    <property type="evidence" value="ECO:0007669"/>
    <property type="project" value="UniProtKB-UniRule"/>
</dbReference>
<dbReference type="InterPro" id="IPR043686">
    <property type="entry name" value="Uup"/>
</dbReference>
<feature type="domain" description="ABC transporter" evidence="13">
    <location>
        <begin position="307"/>
        <end position="523"/>
    </location>
</feature>
<keyword evidence="11" id="KW-0175">Coiled coil</keyword>
<dbReference type="Pfam" id="PF16326">
    <property type="entry name" value="ABC_tran_CTD"/>
    <property type="match status" value="1"/>
</dbReference>
<keyword evidence="7 11" id="KW-0238">DNA-binding</keyword>
<dbReference type="Proteomes" id="UP001366166">
    <property type="component" value="Chromosome"/>
</dbReference>
<dbReference type="FunFam" id="3.40.50.300:FF:000309">
    <property type="entry name" value="ABC transporter ATP-binding protein"/>
    <property type="match status" value="1"/>
</dbReference>
<keyword evidence="5 11" id="KW-0378">Hydrolase</keyword>
<dbReference type="Pfam" id="PF12848">
    <property type="entry name" value="ABC_tran_Xtn"/>
    <property type="match status" value="1"/>
</dbReference>
<dbReference type="InterPro" id="IPR003593">
    <property type="entry name" value="AAA+_ATPase"/>
</dbReference>
<comment type="similarity">
    <text evidence="10 11">Belongs to the ABC transporter superfamily. ABCF family. Uup subfamily.</text>
</comment>
<feature type="binding site" evidence="11">
    <location>
        <begin position="36"/>
        <end position="43"/>
    </location>
    <ligand>
        <name>ATP</name>
        <dbReference type="ChEBI" id="CHEBI:30616"/>
        <label>1</label>
    </ligand>
</feature>
<dbReference type="GO" id="GO:0005524">
    <property type="term" value="F:ATP binding"/>
    <property type="evidence" value="ECO:0007669"/>
    <property type="project" value="UniProtKB-UniRule"/>
</dbReference>
<comment type="subcellular location">
    <subcellularLocation>
        <location evidence="11">Cytoplasm</location>
    </subcellularLocation>
    <text evidence="11">Associates with ribosomes.</text>
</comment>
<name>A0AAU9EHG1_9BACT</name>
<dbReference type="HAMAP" id="MF_00848">
    <property type="entry name" value="Uup"/>
    <property type="match status" value="1"/>
</dbReference>
<dbReference type="Gene3D" id="1.10.287.380">
    <property type="entry name" value="Valyl-tRNA synthetase, C-terminal domain"/>
    <property type="match status" value="1"/>
</dbReference>
<dbReference type="PANTHER" id="PTHR42855:SF1">
    <property type="entry name" value="ABC TRANSPORTER DOMAIN-CONTAINING PROTEIN"/>
    <property type="match status" value="1"/>
</dbReference>
<feature type="region of interest" description="Disordered" evidence="12">
    <location>
        <begin position="523"/>
        <end position="544"/>
    </location>
</feature>
<dbReference type="GO" id="GO:0003677">
    <property type="term" value="F:DNA binding"/>
    <property type="evidence" value="ECO:0007669"/>
    <property type="project" value="UniProtKB-UniRule"/>
</dbReference>
<dbReference type="InterPro" id="IPR017871">
    <property type="entry name" value="ABC_transporter-like_CS"/>
</dbReference>
<evidence type="ECO:0000259" key="13">
    <source>
        <dbReference type="PROSITE" id="PS50893"/>
    </source>
</evidence>
<dbReference type="InterPro" id="IPR027417">
    <property type="entry name" value="P-loop_NTPase"/>
</dbReference>
<evidence type="ECO:0000256" key="12">
    <source>
        <dbReference type="SAM" id="MobiDB-lite"/>
    </source>
</evidence>
<keyword evidence="8 11" id="KW-0234">DNA repair</keyword>
<evidence type="ECO:0000256" key="11">
    <source>
        <dbReference type="HAMAP-Rule" id="MF_00848"/>
    </source>
</evidence>
<evidence type="ECO:0000256" key="1">
    <source>
        <dbReference type="ARBA" id="ARBA00022490"/>
    </source>
</evidence>
<dbReference type="PANTHER" id="PTHR42855">
    <property type="entry name" value="ABC TRANSPORTER ATP-BINDING SUBUNIT"/>
    <property type="match status" value="1"/>
</dbReference>
<dbReference type="InterPro" id="IPR051309">
    <property type="entry name" value="ABCF_ATPase"/>
</dbReference>
<dbReference type="InterPro" id="IPR037118">
    <property type="entry name" value="Val-tRNA_synth_C_sf"/>
</dbReference>
<dbReference type="CDD" id="cd03221">
    <property type="entry name" value="ABCF_EF-3"/>
    <property type="match status" value="2"/>
</dbReference>
<dbReference type="EC" id="3.6.1.-" evidence="11"/>
<sequence>MALINLFDVSLAFGGPKLLESISLRVEPGERLCLLGRNGAGKSSLLGLLAGELTPDGGEISRAVGLETGFLPQDVPSGLSGEVYEVAAQVLDGLGRTLIELRRGRGGEHNAEQGNEQRLWEADRRLRTVLTRLGLEPRQRVETLSGGLQRRVLLARALAKSPQLLLLDEPTNHLDIQAIVWLEEFLAAYQGALVFISHDRAFARNLATRVVELDRGVLYDWNCPYDEFLRRREDALTIEQEQRARFDKKLEQEEAWLHRGLRARRTRDEGRVRRLLQMREERAKRREVLGSATLRAQQAGLSGKVVAELKEVSFAYQPEHPLIADFSTLILRGDKVGIMGPNGSGKTTLLGLILGSLQPSSGEIRLGANLEIAYFDQMREELDQGKSVRDNLVEGQDSLIIGGRQRHVVSYLKDFLFSADRVHTPVRVLSGGERNRLLLAKLFAKPANLLVLDEPTNDLDRDTLLLLENLLVEFAGTVLLVSHDREFLNNVATSSLVLEGGGRVGEYAGGYDDWLAQRAVGAPTTPAPKAAKPKKRPAPERPLKLSFNQKRELAELPGRIEALEKEQAELHRRIADPDLYAKGGKEAAQISERLEELEGELEQTYARWEELEAIPG</sequence>
<evidence type="ECO:0000256" key="7">
    <source>
        <dbReference type="ARBA" id="ARBA00023125"/>
    </source>
</evidence>
<dbReference type="PROSITE" id="PS50893">
    <property type="entry name" value="ABC_TRANSPORTER_2"/>
    <property type="match status" value="2"/>
</dbReference>
<dbReference type="EMBL" id="AP028679">
    <property type="protein sequence ID" value="BEQ15907.1"/>
    <property type="molecule type" value="Genomic_DNA"/>
</dbReference>